<dbReference type="InterPro" id="IPR050808">
    <property type="entry name" value="Phage_Integrase"/>
</dbReference>
<dbReference type="Pfam" id="PF00589">
    <property type="entry name" value="Phage_integrase"/>
    <property type="match status" value="1"/>
</dbReference>
<keyword evidence="3" id="KW-0238">DNA-binding</keyword>
<dbReference type="InterPro" id="IPR053876">
    <property type="entry name" value="Phage_int_M"/>
</dbReference>
<dbReference type="PANTHER" id="PTHR30629:SF2">
    <property type="entry name" value="PROPHAGE INTEGRASE INTS-RELATED"/>
    <property type="match status" value="1"/>
</dbReference>
<dbReference type="Pfam" id="PF22022">
    <property type="entry name" value="Phage_int_M"/>
    <property type="match status" value="1"/>
</dbReference>
<dbReference type="InterPro" id="IPR010998">
    <property type="entry name" value="Integrase_recombinase_N"/>
</dbReference>
<dbReference type="PANTHER" id="PTHR30629">
    <property type="entry name" value="PROPHAGE INTEGRASE"/>
    <property type="match status" value="1"/>
</dbReference>
<dbReference type="SUPFAM" id="SSF56349">
    <property type="entry name" value="DNA breaking-rejoining enzymes"/>
    <property type="match status" value="1"/>
</dbReference>
<comment type="similarity">
    <text evidence="1">Belongs to the 'phage' integrase family.</text>
</comment>
<name>A0ABW7FMI0_9BURK</name>
<dbReference type="CDD" id="cd00801">
    <property type="entry name" value="INT_P4_C"/>
    <property type="match status" value="1"/>
</dbReference>
<evidence type="ECO:0000313" key="7">
    <source>
        <dbReference type="Proteomes" id="UP001606301"/>
    </source>
</evidence>
<keyword evidence="4" id="KW-0233">DNA recombination</keyword>
<protein>
    <submittedName>
        <fullName evidence="6">Tyrosine-type recombinase/integrase</fullName>
    </submittedName>
</protein>
<dbReference type="Gene3D" id="3.30.160.390">
    <property type="entry name" value="Integrase, DNA-binding domain"/>
    <property type="match status" value="1"/>
</dbReference>
<dbReference type="EMBL" id="JBIGHW010000010">
    <property type="protein sequence ID" value="MFG6442535.1"/>
    <property type="molecule type" value="Genomic_DNA"/>
</dbReference>
<evidence type="ECO:0000313" key="6">
    <source>
        <dbReference type="EMBL" id="MFG6442535.1"/>
    </source>
</evidence>
<keyword evidence="2" id="KW-0229">DNA integration</keyword>
<comment type="caution">
    <text evidence="6">The sequence shown here is derived from an EMBL/GenBank/DDBJ whole genome shotgun (WGS) entry which is preliminary data.</text>
</comment>
<organism evidence="6 7">
    <name type="scientific">Pelomonas margarita</name>
    <dbReference type="NCBI Taxonomy" id="3299031"/>
    <lineage>
        <taxon>Bacteria</taxon>
        <taxon>Pseudomonadati</taxon>
        <taxon>Pseudomonadota</taxon>
        <taxon>Betaproteobacteria</taxon>
        <taxon>Burkholderiales</taxon>
        <taxon>Sphaerotilaceae</taxon>
        <taxon>Roseateles</taxon>
    </lineage>
</organism>
<dbReference type="RefSeq" id="WP_394399878.1">
    <property type="nucleotide sequence ID" value="NZ_JBIGHW010000010.1"/>
</dbReference>
<dbReference type="InterPro" id="IPR013762">
    <property type="entry name" value="Integrase-like_cat_sf"/>
</dbReference>
<accession>A0ABW7FMI0</accession>
<reference evidence="6 7" key="1">
    <citation type="submission" date="2024-08" db="EMBL/GenBank/DDBJ databases">
        <authorList>
            <person name="Lu H."/>
        </authorList>
    </citation>
    <scope>NUCLEOTIDE SEQUENCE [LARGE SCALE GENOMIC DNA]</scope>
    <source>
        <strain evidence="6 7">LKC17W</strain>
    </source>
</reference>
<dbReference type="Gene3D" id="1.10.150.130">
    <property type="match status" value="1"/>
</dbReference>
<dbReference type="InterPro" id="IPR002104">
    <property type="entry name" value="Integrase_catalytic"/>
</dbReference>
<dbReference type="Gene3D" id="1.10.443.10">
    <property type="entry name" value="Intergrase catalytic core"/>
    <property type="match status" value="1"/>
</dbReference>
<dbReference type="InterPro" id="IPR011010">
    <property type="entry name" value="DNA_brk_join_enz"/>
</dbReference>
<evidence type="ECO:0000256" key="3">
    <source>
        <dbReference type="ARBA" id="ARBA00023125"/>
    </source>
</evidence>
<dbReference type="InterPro" id="IPR038488">
    <property type="entry name" value="Integrase_DNA-bd_sf"/>
</dbReference>
<evidence type="ECO:0000256" key="4">
    <source>
        <dbReference type="ARBA" id="ARBA00023172"/>
    </source>
</evidence>
<keyword evidence="7" id="KW-1185">Reference proteome</keyword>
<evidence type="ECO:0000256" key="2">
    <source>
        <dbReference type="ARBA" id="ARBA00022908"/>
    </source>
</evidence>
<dbReference type="InterPro" id="IPR025166">
    <property type="entry name" value="Integrase_DNA_bind_dom"/>
</dbReference>
<proteinExistence type="inferred from homology"/>
<dbReference type="PROSITE" id="PS51898">
    <property type="entry name" value="TYR_RECOMBINASE"/>
    <property type="match status" value="1"/>
</dbReference>
<evidence type="ECO:0000256" key="1">
    <source>
        <dbReference type="ARBA" id="ARBA00008857"/>
    </source>
</evidence>
<sequence>MAKHLIPSDATLRAIKPGDVRKRINDGDGLYLQLFVNGGSHGWRFAYSLATRRNILSLGTYPDVSLSQARKRADEARKLVSEGLDPSSARKASKAAAAEKAQAERLADAGLPAAGSFEAVAREWFDTRRAGWSTSYGDKIMARLEADVFPVIGRLAVGSITSPELLVMLRKIEARGVIETAHRARENCSQVFRFAVATGRAERDPAQDLKDGLKRPDVKHFPAITEPARLAELLRAFDGYAGTYVVRAALRLVPMLLLRPGELRQARWDEFDLDGATWTIPAHRMKREKAGKKDGPPHLVPLPRQAVAVLRELERVTGRGELVFRGERHHDRPMSENTVNAAMRAMGFPKDEVTGHGFRATARTMLAERLGVDIVVIEAQLAHSVKDSLGRAYNRTQYLDQRRAMMQTWADYLDRLRQGADVAPIGRAA</sequence>
<dbReference type="Pfam" id="PF13356">
    <property type="entry name" value="Arm-DNA-bind_3"/>
    <property type="match status" value="1"/>
</dbReference>
<dbReference type="Proteomes" id="UP001606301">
    <property type="component" value="Unassembled WGS sequence"/>
</dbReference>
<feature type="domain" description="Tyr recombinase" evidence="5">
    <location>
        <begin position="220"/>
        <end position="406"/>
    </location>
</feature>
<gene>
    <name evidence="6" type="ORF">ACG0Z3_17755</name>
</gene>
<evidence type="ECO:0000259" key="5">
    <source>
        <dbReference type="PROSITE" id="PS51898"/>
    </source>
</evidence>